<gene>
    <name evidence="1" type="ORF">TVAG_109710</name>
</gene>
<organism evidence="1 2">
    <name type="scientific">Trichomonas vaginalis (strain ATCC PRA-98 / G3)</name>
    <dbReference type="NCBI Taxonomy" id="412133"/>
    <lineage>
        <taxon>Eukaryota</taxon>
        <taxon>Metamonada</taxon>
        <taxon>Parabasalia</taxon>
        <taxon>Trichomonadida</taxon>
        <taxon>Trichomonadidae</taxon>
        <taxon>Trichomonas</taxon>
    </lineage>
</organism>
<dbReference type="AlphaFoldDB" id="A2EAG0"/>
<dbReference type="InterPro" id="IPR016024">
    <property type="entry name" value="ARM-type_fold"/>
</dbReference>
<evidence type="ECO:0000313" key="1">
    <source>
        <dbReference type="EMBL" id="EAY10387.1"/>
    </source>
</evidence>
<evidence type="ECO:0008006" key="3">
    <source>
        <dbReference type="Google" id="ProtNLM"/>
    </source>
</evidence>
<dbReference type="Gene3D" id="1.25.10.10">
    <property type="entry name" value="Leucine-rich Repeat Variant"/>
    <property type="match status" value="2"/>
</dbReference>
<dbReference type="SMR" id="A2EAG0"/>
<keyword evidence="2" id="KW-1185">Reference proteome</keyword>
<sequence>MSISETAQTAITLYNQLSQPNCPNANEITTNLQNFYSTPEAFGVLYEVIKSQSSIPIQKHAAVGIRTVIKQTFSNIPNQEEVYYHLLELCEFLNDTLARNLIIDITTTVMLPQFIPIVGEFLQKWAQNLNQVTISAFVNISPTYSMLNPIDPEVEGAILNFHSDNIEIIYNQTLYILNKFNAGTEEDEDQSMYTETYMTLLQLLQRAADESLSDVFNNAQRQLKYQLSMESPIVNFDATLEILKNIVANGKVIPQIRGQALDCLNFLIAYYSDAFSEVEFSEECVLVELYYLYFNYAMEVVQENDSYYIASQNVFDTMMNVFSKNQDFLQFLYDLSNQDEIRGDISRLCCMIPSLINSFSNGFSFYQDKLGSLCELFTELLRTNFIYLITAASEGFKELYKVFGDSISEYMEGAISRAVEILQDSDNLIVFPEILKLLKYLIKSSQNADEIFGPLTELLSNLFSDPSNRIAILSVFRKLINQSDSESGEHYDELYQFFVGILNDSSEEATPLHASAVACISALGEKNPEQFSENVVDFFSTVLGYLQSEDVDLVYESLLAIGHMTQTFGEDLGDSLMTAIDMLVPIAASDLTPPQSNDDDDDEQEEALDEQFKNLLKNVGSALRVLTLIVKEIPEKSVEMFDAIFQDIEKLMNHAGLFATCISDAAISVINLGRGLLKTDSADKFSEQATKMIGLFTPELSYLINPDSIGTIFDVICDLASDFGLESLFNFKDIVLTSVQSALTVETEEYVEIFHENAQRILREILDQMHDEAFPIVEPYIQVFQGLLSKTDVRYHELALQFFGDLLLNCPAHVDEEFINSVFTLAMSAINLRKSTLGLNALKQIAKISPGFVNNNIEQILGVLDPYIDPSLPKTSENMSLQDNSVSCLGIIAMNVLKDSFPFDKYAQRALALMPAQYESEENRDIIPFFFFIYEKTNNTYLKDVCAVLVRLFSDDERDILENFVTNEQLLQLAVLFKIIIPQVGNIQQFFESIIGKNRLKMKNLLTIMKK</sequence>
<name>A2EAG0_TRIV3</name>
<protein>
    <recommendedName>
        <fullName evidence="3">Importin N-terminal domain-containing protein</fullName>
    </recommendedName>
</protein>
<accession>A2EAG0</accession>
<dbReference type="VEuPathDB" id="TrichDB:TVAG_109710"/>
<evidence type="ECO:0000313" key="2">
    <source>
        <dbReference type="Proteomes" id="UP000001542"/>
    </source>
</evidence>
<proteinExistence type="predicted"/>
<dbReference type="InterPro" id="IPR011989">
    <property type="entry name" value="ARM-like"/>
</dbReference>
<dbReference type="EMBL" id="DS113339">
    <property type="protein sequence ID" value="EAY10387.1"/>
    <property type="molecule type" value="Genomic_DNA"/>
</dbReference>
<reference evidence="1" key="1">
    <citation type="submission" date="2006-10" db="EMBL/GenBank/DDBJ databases">
        <authorList>
            <person name="Amadeo P."/>
            <person name="Zhao Q."/>
            <person name="Wortman J."/>
            <person name="Fraser-Liggett C."/>
            <person name="Carlton J."/>
        </authorList>
    </citation>
    <scope>NUCLEOTIDE SEQUENCE</scope>
    <source>
        <strain evidence="1">G3</strain>
    </source>
</reference>
<dbReference type="SUPFAM" id="SSF48371">
    <property type="entry name" value="ARM repeat"/>
    <property type="match status" value="1"/>
</dbReference>
<dbReference type="InParanoid" id="A2EAG0"/>
<dbReference type="Proteomes" id="UP000001542">
    <property type="component" value="Unassembled WGS sequence"/>
</dbReference>
<reference evidence="1" key="2">
    <citation type="journal article" date="2007" name="Science">
        <title>Draft genome sequence of the sexually transmitted pathogen Trichomonas vaginalis.</title>
        <authorList>
            <person name="Carlton J.M."/>
            <person name="Hirt R.P."/>
            <person name="Silva J.C."/>
            <person name="Delcher A.L."/>
            <person name="Schatz M."/>
            <person name="Zhao Q."/>
            <person name="Wortman J.R."/>
            <person name="Bidwell S.L."/>
            <person name="Alsmark U.C.M."/>
            <person name="Besteiro S."/>
            <person name="Sicheritz-Ponten T."/>
            <person name="Noel C.J."/>
            <person name="Dacks J.B."/>
            <person name="Foster P.G."/>
            <person name="Simillion C."/>
            <person name="Van de Peer Y."/>
            <person name="Miranda-Saavedra D."/>
            <person name="Barton G.J."/>
            <person name="Westrop G.D."/>
            <person name="Mueller S."/>
            <person name="Dessi D."/>
            <person name="Fiori P.L."/>
            <person name="Ren Q."/>
            <person name="Paulsen I."/>
            <person name="Zhang H."/>
            <person name="Bastida-Corcuera F.D."/>
            <person name="Simoes-Barbosa A."/>
            <person name="Brown M.T."/>
            <person name="Hayes R.D."/>
            <person name="Mukherjee M."/>
            <person name="Okumura C.Y."/>
            <person name="Schneider R."/>
            <person name="Smith A.J."/>
            <person name="Vanacova S."/>
            <person name="Villalvazo M."/>
            <person name="Haas B.J."/>
            <person name="Pertea M."/>
            <person name="Feldblyum T.V."/>
            <person name="Utterback T.R."/>
            <person name="Shu C.L."/>
            <person name="Osoegawa K."/>
            <person name="de Jong P.J."/>
            <person name="Hrdy I."/>
            <person name="Horvathova L."/>
            <person name="Zubacova Z."/>
            <person name="Dolezal P."/>
            <person name="Malik S.B."/>
            <person name="Logsdon J.M. Jr."/>
            <person name="Henze K."/>
            <person name="Gupta A."/>
            <person name="Wang C.C."/>
            <person name="Dunne R.L."/>
            <person name="Upcroft J.A."/>
            <person name="Upcroft P."/>
            <person name="White O."/>
            <person name="Salzberg S.L."/>
            <person name="Tang P."/>
            <person name="Chiu C.-H."/>
            <person name="Lee Y.-S."/>
            <person name="Embley T.M."/>
            <person name="Coombs G.H."/>
            <person name="Mottram J.C."/>
            <person name="Tachezy J."/>
            <person name="Fraser-Liggett C.M."/>
            <person name="Johnson P.J."/>
        </authorList>
    </citation>
    <scope>NUCLEOTIDE SEQUENCE [LARGE SCALE GENOMIC DNA]</scope>
    <source>
        <strain evidence="1">G3</strain>
    </source>
</reference>